<evidence type="ECO:0000256" key="1">
    <source>
        <dbReference type="SAM" id="MobiDB-lite"/>
    </source>
</evidence>
<dbReference type="AlphaFoldDB" id="A0A5P8WGQ0"/>
<proteinExistence type="predicted"/>
<dbReference type="EMBL" id="CP045227">
    <property type="protein sequence ID" value="QFS51771.1"/>
    <property type="molecule type" value="Genomic_DNA"/>
</dbReference>
<dbReference type="Proteomes" id="UP000326678">
    <property type="component" value="Chromosome Gxm2"/>
</dbReference>
<evidence type="ECO:0000313" key="2">
    <source>
        <dbReference type="EMBL" id="QFS51771.1"/>
    </source>
</evidence>
<sequence length="49" mass="5618">MARFLGYALESLIMAHFSQNQAIAPFEKEENREAMSTKSSPTHFNRDSQ</sequence>
<reference evidence="2 3" key="1">
    <citation type="submission" date="2019-10" db="EMBL/GenBank/DDBJ databases">
        <title>Genomic and transcriptomic insights into the perfect genentic adaptation of a filamentous nitrogen-fixing cyanobacterium to rice fields.</title>
        <authorList>
            <person name="Chen Z."/>
        </authorList>
    </citation>
    <scope>NUCLEOTIDE SEQUENCE [LARGE SCALE GENOMIC DNA]</scope>
    <source>
        <strain evidence="2">CCNUC1</strain>
    </source>
</reference>
<name>A0A5P8WGQ0_9NOSO</name>
<organism evidence="2 3">
    <name type="scientific">Nostoc sphaeroides CCNUC1</name>
    <dbReference type="NCBI Taxonomy" id="2653204"/>
    <lineage>
        <taxon>Bacteria</taxon>
        <taxon>Bacillati</taxon>
        <taxon>Cyanobacteriota</taxon>
        <taxon>Cyanophyceae</taxon>
        <taxon>Nostocales</taxon>
        <taxon>Nostocaceae</taxon>
        <taxon>Nostoc</taxon>
    </lineage>
</organism>
<feature type="region of interest" description="Disordered" evidence="1">
    <location>
        <begin position="28"/>
        <end position="49"/>
    </location>
</feature>
<keyword evidence="3" id="KW-1185">Reference proteome</keyword>
<dbReference type="KEGG" id="nsh:GXM_09265"/>
<gene>
    <name evidence="2" type="ORF">GXM_09265</name>
</gene>
<accession>A0A5P8WGQ0</accession>
<protein>
    <submittedName>
        <fullName evidence="2">Uncharacterized protein</fullName>
    </submittedName>
</protein>
<evidence type="ECO:0000313" key="3">
    <source>
        <dbReference type="Proteomes" id="UP000326678"/>
    </source>
</evidence>